<dbReference type="EMBL" id="JADHEI010000053">
    <property type="protein sequence ID" value="MBF2735893.1"/>
    <property type="molecule type" value="Genomic_DNA"/>
</dbReference>
<proteinExistence type="predicted"/>
<comment type="caution">
    <text evidence="5">The sequence shown here is derived from an EMBL/GenBank/DDBJ whole genome shotgun (WGS) entry which is preliminary data.</text>
</comment>
<dbReference type="PANTHER" id="PTHR44858">
    <property type="entry name" value="TETRATRICOPEPTIDE REPEAT PROTEIN 6"/>
    <property type="match status" value="1"/>
</dbReference>
<evidence type="ECO:0000256" key="4">
    <source>
        <dbReference type="SAM" id="Phobius"/>
    </source>
</evidence>
<evidence type="ECO:0000313" key="6">
    <source>
        <dbReference type="Proteomes" id="UP000604381"/>
    </source>
</evidence>
<sequence length="975" mass="108791">MPLPTNSPKLEALQSLYEELVAESRDRLQAENAAFEASFSSASSGSGFLSRMTGKHLVFAGAGVGVLVVAIIGLISFQNAMRPAKLLETYEEQLREELYDEAHATISEYFDFEEENWDLTASHAQLLMELGNYEDARVLYARLIARSPLAGEPSILFLSGMSYLPDETATRIKMTEVLADSPHVPALIARALLENQALEKRALPDIETAIEELARIPSEGESYRELQDLTRLFIINICRNKGFREDTYVNVANFPAGLRSTDLYLFGLDPRVSLNFCSVVPTGRSAVRNIDFDLESVALGLKAFMLARLGNFEEANKVMVSGGSATQNSINAYIDAVIAFREGDFTRAETALLATDYIRQPSLLHYHSIAMLLQGPEKWEPAFDLMKRALSADENSLQILNNHAVVAMIEKRYGQAKKDLEKALEIQNQYAYANYNQAILLLEVDREPEQALPIFQGIVNQYRAFPGVRHYFALANIAADDPDAAVLLLKNNETEPHFGVLSKIALADFYAREYQGELTAVELYTEAFAEDPTNFEAGLKIALVTARQGKIDQALRGISKIEEFFNDDVTERDRKTYEEQLNAIKGEIYHYQGADRAEGLLQAAVESTENPELYIHLVGLYTDELVKREKVRAALEVTRTALPTAPTDVRLLTARAKALLAANDLEEAFKVLDRAEADDAANAELMRARAQAHAQGEQWADAIQVYQDIYILQPTNPAPLVEAIEMLRGAGVGQRMIDELEDQIVRIQSKPDEQLQQVRAQDTVRSVSPAQEQSLRSELANVQRLLANDEVESYSGHMYLGYLHHQLGDYAEALENYGVATQETARADREGNPILLYEPWTQIAQINIVTGNYEDAHEAIDQAIGYNPPPEDLINMTITRAGVRERLRDLDGAIADYGFVIDSFPNYYLPYYRRCLLYIEQNKHDEAISDCTTAIRIDPESIDAFKARHSAFSQIGDSAGAAKDASKITLLEAQQ</sequence>
<organism evidence="5 6">
    <name type="scientific">Candidatus Amphirhobacter heronislandensis</name>
    <dbReference type="NCBI Taxonomy" id="1732024"/>
    <lineage>
        <taxon>Bacteria</taxon>
        <taxon>Pseudomonadati</taxon>
        <taxon>Pseudomonadota</taxon>
        <taxon>Gammaproteobacteria</taxon>
        <taxon>Candidatus Tethybacterales</taxon>
        <taxon>Candidatus Tethybacteraceae</taxon>
        <taxon>Candidatus Amphirhobacter</taxon>
    </lineage>
</organism>
<keyword evidence="4" id="KW-0812">Transmembrane</keyword>
<keyword evidence="2 3" id="KW-0802">TPR repeat</keyword>
<dbReference type="InterPro" id="IPR019734">
    <property type="entry name" value="TPR_rpt"/>
</dbReference>
<keyword evidence="1" id="KW-0677">Repeat</keyword>
<dbReference type="Gene3D" id="1.25.40.10">
    <property type="entry name" value="Tetratricopeptide repeat domain"/>
    <property type="match status" value="4"/>
</dbReference>
<evidence type="ECO:0000256" key="3">
    <source>
        <dbReference type="PROSITE-ProRule" id="PRU00339"/>
    </source>
</evidence>
<name>A0A930XYH8_9GAMM</name>
<evidence type="ECO:0000256" key="1">
    <source>
        <dbReference type="ARBA" id="ARBA00022737"/>
    </source>
</evidence>
<dbReference type="Proteomes" id="UP000604381">
    <property type="component" value="Unassembled WGS sequence"/>
</dbReference>
<keyword evidence="6" id="KW-1185">Reference proteome</keyword>
<dbReference type="SMART" id="SM00028">
    <property type="entry name" value="TPR"/>
    <property type="match status" value="7"/>
</dbReference>
<dbReference type="InterPro" id="IPR050498">
    <property type="entry name" value="Ycf3"/>
</dbReference>
<keyword evidence="4" id="KW-0472">Membrane</keyword>
<evidence type="ECO:0000313" key="5">
    <source>
        <dbReference type="EMBL" id="MBF2735893.1"/>
    </source>
</evidence>
<feature type="repeat" description="TPR" evidence="3">
    <location>
        <begin position="908"/>
        <end position="941"/>
    </location>
</feature>
<dbReference type="Pfam" id="PF13181">
    <property type="entry name" value="TPR_8"/>
    <property type="match status" value="2"/>
</dbReference>
<dbReference type="Pfam" id="PF13432">
    <property type="entry name" value="TPR_16"/>
    <property type="match status" value="1"/>
</dbReference>
<gene>
    <name evidence="5" type="ORF">ISN26_07495</name>
</gene>
<dbReference type="AlphaFoldDB" id="A0A930XYH8"/>
<dbReference type="SUPFAM" id="SSF48452">
    <property type="entry name" value="TPR-like"/>
    <property type="match status" value="3"/>
</dbReference>
<feature type="transmembrane region" description="Helical" evidence="4">
    <location>
        <begin position="57"/>
        <end position="77"/>
    </location>
</feature>
<dbReference type="PROSITE" id="PS50005">
    <property type="entry name" value="TPR"/>
    <property type="match status" value="1"/>
</dbReference>
<keyword evidence="4" id="KW-1133">Transmembrane helix</keyword>
<reference evidence="5" key="1">
    <citation type="submission" date="2020-10" db="EMBL/GenBank/DDBJ databases">
        <title>An improved Amphimedon queenslandica hologenome assembly reveals how three proteobacterial symbionts can extend the metabolic phenotypic of their marine sponge host.</title>
        <authorList>
            <person name="Degnan B."/>
            <person name="Degnan S."/>
            <person name="Xiang X."/>
        </authorList>
    </citation>
    <scope>NUCLEOTIDE SEQUENCE</scope>
    <source>
        <strain evidence="5">AqS2</strain>
    </source>
</reference>
<protein>
    <submittedName>
        <fullName evidence="5">Tetratricopeptide repeat protein</fullName>
    </submittedName>
</protein>
<dbReference type="PANTHER" id="PTHR44858:SF1">
    <property type="entry name" value="UDP-N-ACETYLGLUCOSAMINE--PEPTIDE N-ACETYLGLUCOSAMINYLTRANSFERASE SPINDLY-RELATED"/>
    <property type="match status" value="1"/>
</dbReference>
<accession>A0A930XYH8</accession>
<evidence type="ECO:0000256" key="2">
    <source>
        <dbReference type="ARBA" id="ARBA00022803"/>
    </source>
</evidence>
<dbReference type="InterPro" id="IPR011990">
    <property type="entry name" value="TPR-like_helical_dom_sf"/>
</dbReference>